<dbReference type="InterPro" id="IPR013087">
    <property type="entry name" value="Znf_C2H2_type"/>
</dbReference>
<evidence type="ECO:0000256" key="1">
    <source>
        <dbReference type="PROSITE-ProRule" id="PRU00042"/>
    </source>
</evidence>
<protein>
    <recommendedName>
        <fullName evidence="3">C2H2-type domain-containing protein</fullName>
    </recommendedName>
</protein>
<feature type="compositionally biased region" description="Polar residues" evidence="2">
    <location>
        <begin position="132"/>
        <end position="141"/>
    </location>
</feature>
<dbReference type="PROSITE" id="PS00028">
    <property type="entry name" value="ZINC_FINGER_C2H2_1"/>
    <property type="match status" value="1"/>
</dbReference>
<evidence type="ECO:0000313" key="4">
    <source>
        <dbReference type="EMBL" id="KAK3178783.1"/>
    </source>
</evidence>
<feature type="compositionally biased region" description="Low complexity" evidence="2">
    <location>
        <begin position="94"/>
        <end position="108"/>
    </location>
</feature>
<keyword evidence="1" id="KW-0863">Zinc-finger</keyword>
<sequence length="249" mass="28015">MSGSGFLSSEAEAALLEQEEEARQLFYQQQMANARRGNRANSSSYQQQWPAPPGISMANTQLSPSAYAGPSHYPSWPTSSWPGLGPNEYAPGQYPSSSYTPTLPSSPYANNTQYNPNAPWPALHPDDMEAASDTSRSTSPNPADLQNFGFLLPDGRSWRCAYPQCTSSARFTRGCDLRKHYHRHTKSLFCRYEDCPQSTEGGFSSKKDRDRHESRHNPGVPCSHKDCERVFSRVDNMKDHVRRIHRKHS</sequence>
<feature type="compositionally biased region" description="Polar residues" evidence="2">
    <location>
        <begin position="39"/>
        <end position="49"/>
    </location>
</feature>
<organism evidence="4 5">
    <name type="scientific">Lepraria neglecta</name>
    <dbReference type="NCBI Taxonomy" id="209136"/>
    <lineage>
        <taxon>Eukaryota</taxon>
        <taxon>Fungi</taxon>
        <taxon>Dikarya</taxon>
        <taxon>Ascomycota</taxon>
        <taxon>Pezizomycotina</taxon>
        <taxon>Lecanoromycetes</taxon>
        <taxon>OSLEUM clade</taxon>
        <taxon>Lecanoromycetidae</taxon>
        <taxon>Lecanorales</taxon>
        <taxon>Lecanorineae</taxon>
        <taxon>Stereocaulaceae</taxon>
        <taxon>Lepraria</taxon>
    </lineage>
</organism>
<feature type="domain" description="C2H2-type" evidence="3">
    <location>
        <begin position="220"/>
        <end position="249"/>
    </location>
</feature>
<dbReference type="EMBL" id="JASNWA010000003">
    <property type="protein sequence ID" value="KAK3178783.1"/>
    <property type="molecule type" value="Genomic_DNA"/>
</dbReference>
<evidence type="ECO:0000256" key="2">
    <source>
        <dbReference type="SAM" id="MobiDB-lite"/>
    </source>
</evidence>
<dbReference type="Proteomes" id="UP001276659">
    <property type="component" value="Unassembled WGS sequence"/>
</dbReference>
<feature type="region of interest" description="Disordered" evidence="2">
    <location>
        <begin position="197"/>
        <end position="222"/>
    </location>
</feature>
<feature type="region of interest" description="Disordered" evidence="2">
    <location>
        <begin position="27"/>
        <end position="145"/>
    </location>
</feature>
<dbReference type="PROSITE" id="PS50157">
    <property type="entry name" value="ZINC_FINGER_C2H2_2"/>
    <property type="match status" value="1"/>
</dbReference>
<dbReference type="AlphaFoldDB" id="A0AAE0DRM3"/>
<evidence type="ECO:0000313" key="5">
    <source>
        <dbReference type="Proteomes" id="UP001276659"/>
    </source>
</evidence>
<keyword evidence="1" id="KW-0862">Zinc</keyword>
<keyword evidence="1" id="KW-0479">Metal-binding</keyword>
<proteinExistence type="predicted"/>
<dbReference type="SMART" id="SM00355">
    <property type="entry name" value="ZnF_C2H2"/>
    <property type="match status" value="3"/>
</dbReference>
<reference evidence="4" key="1">
    <citation type="submission" date="2022-11" db="EMBL/GenBank/DDBJ databases">
        <title>Chromosomal genome sequence assembly and mating type (MAT) locus characterization of the leprose asexual lichenized fungus Lepraria neglecta (Nyl.) Erichsen.</title>
        <authorList>
            <person name="Allen J.L."/>
            <person name="Pfeffer B."/>
        </authorList>
    </citation>
    <scope>NUCLEOTIDE SEQUENCE</scope>
    <source>
        <strain evidence="4">Allen 5258</strain>
    </source>
</reference>
<keyword evidence="5" id="KW-1185">Reference proteome</keyword>
<name>A0AAE0DRM3_9LECA</name>
<evidence type="ECO:0000259" key="3">
    <source>
        <dbReference type="PROSITE" id="PS50157"/>
    </source>
</evidence>
<feature type="compositionally biased region" description="Basic and acidic residues" evidence="2">
    <location>
        <begin position="205"/>
        <end position="216"/>
    </location>
</feature>
<dbReference type="Gene3D" id="3.30.160.60">
    <property type="entry name" value="Classic Zinc Finger"/>
    <property type="match status" value="1"/>
</dbReference>
<comment type="caution">
    <text evidence="4">The sequence shown here is derived from an EMBL/GenBank/DDBJ whole genome shotgun (WGS) entry which is preliminary data.</text>
</comment>
<gene>
    <name evidence="4" type="ORF">OEA41_000920</name>
</gene>
<dbReference type="GO" id="GO:0008270">
    <property type="term" value="F:zinc ion binding"/>
    <property type="evidence" value="ECO:0007669"/>
    <property type="project" value="UniProtKB-KW"/>
</dbReference>
<accession>A0AAE0DRM3</accession>